<evidence type="ECO:0000313" key="3">
    <source>
        <dbReference type="EMBL" id="EKN12481.1"/>
    </source>
</evidence>
<feature type="non-terminal residue" evidence="3">
    <location>
        <position position="1"/>
    </location>
</feature>
<name>K5ZLU5_9BACT</name>
<dbReference type="EMBL" id="AGZO01000033">
    <property type="protein sequence ID" value="EKN08811.1"/>
    <property type="molecule type" value="Genomic_DNA"/>
</dbReference>
<evidence type="ECO:0000313" key="1">
    <source>
        <dbReference type="EMBL" id="EKN08714.1"/>
    </source>
</evidence>
<dbReference type="AlphaFoldDB" id="K5ZLU5"/>
<accession>K5ZLU5</accession>
<organism evidence="3 5">
    <name type="scientific">Parabacteroides goldsteinii CL02T12C30</name>
    <dbReference type="NCBI Taxonomy" id="999418"/>
    <lineage>
        <taxon>Bacteria</taxon>
        <taxon>Pseudomonadati</taxon>
        <taxon>Bacteroidota</taxon>
        <taxon>Bacteroidia</taxon>
        <taxon>Bacteroidales</taxon>
        <taxon>Tannerellaceae</taxon>
        <taxon>Parabacteroides</taxon>
    </lineage>
</organism>
<dbReference type="EMBL" id="AGZO01000022">
    <property type="protein sequence ID" value="EKN12481.1"/>
    <property type="molecule type" value="Genomic_DNA"/>
</dbReference>
<dbReference type="Proteomes" id="UP000006330">
    <property type="component" value="Unassembled WGS sequence"/>
</dbReference>
<protein>
    <submittedName>
        <fullName evidence="3">Uncharacterized protein</fullName>
    </submittedName>
</protein>
<reference evidence="3 5" key="1">
    <citation type="submission" date="2012-02" db="EMBL/GenBank/DDBJ databases">
        <title>The Genome Sequence of Parabacteroides goldsteinii CL02T12C30.</title>
        <authorList>
            <consortium name="The Broad Institute Genome Sequencing Platform"/>
            <person name="Earl A."/>
            <person name="Ward D."/>
            <person name="Feldgarden M."/>
            <person name="Gevers D."/>
            <person name="Zitomersky N.L."/>
            <person name="Coyne M.J."/>
            <person name="Comstock L.E."/>
            <person name="Young S.K."/>
            <person name="Zeng Q."/>
            <person name="Gargeya S."/>
            <person name="Fitzgerald M."/>
            <person name="Haas B."/>
            <person name="Abouelleil A."/>
            <person name="Alvarado L."/>
            <person name="Arachchi H.M."/>
            <person name="Berlin A."/>
            <person name="Chapman S.B."/>
            <person name="Gearin G."/>
            <person name="Goldberg J."/>
            <person name="Griggs A."/>
            <person name="Gujja S."/>
            <person name="Hansen M."/>
            <person name="Heiman D."/>
            <person name="Howarth C."/>
            <person name="Larimer J."/>
            <person name="Lui A."/>
            <person name="MacDonald P.J.P."/>
            <person name="McCowen C."/>
            <person name="Montmayeur A."/>
            <person name="Murphy C."/>
            <person name="Neiman D."/>
            <person name="Pearson M."/>
            <person name="Priest M."/>
            <person name="Roberts A."/>
            <person name="Saif S."/>
            <person name="Shea T."/>
            <person name="Sisk P."/>
            <person name="Stolte C."/>
            <person name="Sykes S."/>
            <person name="Wortman J."/>
            <person name="Nusbaum C."/>
            <person name="Birren B."/>
        </authorList>
    </citation>
    <scope>NUCLEOTIDE SEQUENCE [LARGE SCALE GENOMIC DNA]</scope>
    <source>
        <strain evidence="3 5">CL02T12C30</strain>
    </source>
</reference>
<dbReference type="EMBL" id="AGZO01000010">
    <property type="protein sequence ID" value="EKN18455.1"/>
    <property type="molecule type" value="Genomic_DNA"/>
</dbReference>
<gene>
    <name evidence="4" type="ORF">HMPREF1076_01082</name>
    <name evidence="3" type="ORF">HMPREF1076_03190</name>
    <name evidence="2" type="ORF">HMPREF1076_04567</name>
    <name evidence="1" type="ORF">HMPREF1076_04615</name>
</gene>
<evidence type="ECO:0000313" key="5">
    <source>
        <dbReference type="Proteomes" id="UP000006330"/>
    </source>
</evidence>
<dbReference type="HOGENOM" id="CLU_2202593_0_0_10"/>
<dbReference type="EMBL" id="AGZO01000034">
    <property type="protein sequence ID" value="EKN08714.1"/>
    <property type="molecule type" value="Genomic_DNA"/>
</dbReference>
<proteinExistence type="predicted"/>
<evidence type="ECO:0000313" key="2">
    <source>
        <dbReference type="EMBL" id="EKN08811.1"/>
    </source>
</evidence>
<dbReference type="PATRIC" id="fig|999418.3.peg.1096"/>
<evidence type="ECO:0000313" key="4">
    <source>
        <dbReference type="EMBL" id="EKN18455.1"/>
    </source>
</evidence>
<comment type="caution">
    <text evidence="3">The sequence shown here is derived from an EMBL/GenBank/DDBJ whole genome shotgun (WGS) entry which is preliminary data.</text>
</comment>
<sequence>HGNKQLKAVITEAAWAATRTKNTFYSARYHRLAARRGKKRALVAVGHSILKSVWHVLKEACEYKELGAEYLNQRMEQKRKNYLKKELEALGYKVKISRDDGPIPEVG</sequence>